<organism evidence="2 3">
    <name type="scientific">Ascaris lumbricoides</name>
    <name type="common">Giant roundworm</name>
    <dbReference type="NCBI Taxonomy" id="6252"/>
    <lineage>
        <taxon>Eukaryota</taxon>
        <taxon>Metazoa</taxon>
        <taxon>Ecdysozoa</taxon>
        <taxon>Nematoda</taxon>
        <taxon>Chromadorea</taxon>
        <taxon>Rhabditida</taxon>
        <taxon>Spirurina</taxon>
        <taxon>Ascaridomorpha</taxon>
        <taxon>Ascaridoidea</taxon>
        <taxon>Ascarididae</taxon>
        <taxon>Ascaris</taxon>
    </lineage>
</organism>
<keyword evidence="2" id="KW-1185">Reference proteome</keyword>
<keyword evidence="1" id="KW-1133">Transmembrane helix</keyword>
<feature type="transmembrane region" description="Helical" evidence="1">
    <location>
        <begin position="21"/>
        <end position="43"/>
    </location>
</feature>
<evidence type="ECO:0000256" key="1">
    <source>
        <dbReference type="SAM" id="Phobius"/>
    </source>
</evidence>
<dbReference type="AlphaFoldDB" id="A0A9J2PA60"/>
<reference evidence="3" key="1">
    <citation type="submission" date="2023-03" db="UniProtKB">
        <authorList>
            <consortium name="WormBaseParasite"/>
        </authorList>
    </citation>
    <scope>IDENTIFICATION</scope>
</reference>
<keyword evidence="1" id="KW-0812">Transmembrane</keyword>
<dbReference type="WBParaSite" id="ALUE_0000629901-mRNA-1">
    <property type="protein sequence ID" value="ALUE_0000629901-mRNA-1"/>
    <property type="gene ID" value="ALUE_0000629901"/>
</dbReference>
<keyword evidence="1" id="KW-0472">Membrane</keyword>
<accession>A0A9J2PA60</accession>
<evidence type="ECO:0000313" key="3">
    <source>
        <dbReference type="WBParaSite" id="ALUE_0000629901-mRNA-1"/>
    </source>
</evidence>
<dbReference type="Proteomes" id="UP000036681">
    <property type="component" value="Unplaced"/>
</dbReference>
<protein>
    <submittedName>
        <fullName evidence="3">Uncharacterized protein</fullName>
    </submittedName>
</protein>
<proteinExistence type="predicted"/>
<sequence length="64" mass="6765">THSIRIHIAAPVGVAVAPARVVVAAAAYIVVPIIVISIVINIARSVKLLRLLIWFASLNCAIVK</sequence>
<evidence type="ECO:0000313" key="2">
    <source>
        <dbReference type="Proteomes" id="UP000036681"/>
    </source>
</evidence>
<name>A0A9J2PA60_ASCLU</name>